<dbReference type="GO" id="GO:0005524">
    <property type="term" value="F:ATP binding"/>
    <property type="evidence" value="ECO:0007669"/>
    <property type="project" value="UniProtKB-KW"/>
</dbReference>
<keyword evidence="16" id="KW-1185">Reference proteome</keyword>
<dbReference type="GeneID" id="28728835"/>
<evidence type="ECO:0000259" key="13">
    <source>
        <dbReference type="Pfam" id="PF09334"/>
    </source>
</evidence>
<dbReference type="SUPFAM" id="SSF47323">
    <property type="entry name" value="Anticodon-binding domain of a subclass of class I aminoacyl-tRNA synthetases"/>
    <property type="match status" value="1"/>
</dbReference>
<evidence type="ECO:0000256" key="8">
    <source>
        <dbReference type="ARBA" id="ARBA00030520"/>
    </source>
</evidence>
<dbReference type="Pfam" id="PF09334">
    <property type="entry name" value="tRNA-synt_1g"/>
    <property type="match status" value="1"/>
</dbReference>
<evidence type="ECO:0000256" key="2">
    <source>
        <dbReference type="ARBA" id="ARBA00013164"/>
    </source>
</evidence>
<dbReference type="EMBL" id="LGAV01000002">
    <property type="protein sequence ID" value="KOS15273.1"/>
    <property type="molecule type" value="Genomic_DNA"/>
</dbReference>
<dbReference type="RefSeq" id="XP_017992905.1">
    <property type="nucleotide sequence ID" value="XM_018136960.1"/>
</dbReference>
<feature type="domain" description="Leucine--tRNA ligase RagD-binding" evidence="14">
    <location>
        <begin position="968"/>
        <end position="1035"/>
    </location>
</feature>
<dbReference type="Gene3D" id="1.10.730.10">
    <property type="entry name" value="Isoleucyl-tRNA Synthetase, Domain 1"/>
    <property type="match status" value="1"/>
</dbReference>
<evidence type="ECO:0000256" key="5">
    <source>
        <dbReference type="ARBA" id="ARBA00022840"/>
    </source>
</evidence>
<dbReference type="InterPro" id="IPR014729">
    <property type="entry name" value="Rossmann-like_a/b/a_fold"/>
</dbReference>
<feature type="domain" description="Aminoacyl-tRNA synthetase class Ia" evidence="11">
    <location>
        <begin position="60"/>
        <end position="128"/>
    </location>
</feature>
<dbReference type="PANTHER" id="PTHR45794:SF1">
    <property type="entry name" value="LEUCINE--TRNA LIGASE, CYTOPLASMIC"/>
    <property type="match status" value="1"/>
</dbReference>
<dbReference type="PANTHER" id="PTHR45794">
    <property type="entry name" value="LEUCYL-TRNA SYNTHETASE"/>
    <property type="match status" value="1"/>
</dbReference>
<dbReference type="Pfam" id="PF08264">
    <property type="entry name" value="Anticodon_1"/>
    <property type="match status" value="1"/>
</dbReference>
<evidence type="ECO:0000313" key="15">
    <source>
        <dbReference type="EMBL" id="KOS15273.1"/>
    </source>
</evidence>
<feature type="domain" description="Methionyl/Valyl/Leucyl/Isoleucyl-tRNA synthetase anticodon-binding" evidence="12">
    <location>
        <begin position="817"/>
        <end position="938"/>
    </location>
</feature>
<reference evidence="15 16" key="1">
    <citation type="submission" date="2015-07" db="EMBL/GenBank/DDBJ databases">
        <title>Draft Genome Sequence of Malassezia furfur CBS1878 and Malassezia pachydermatis CBS1879.</title>
        <authorList>
            <person name="Triana S."/>
            <person name="Ohm R."/>
            <person name="Gonzalez A."/>
            <person name="DeCock H."/>
            <person name="Restrepo S."/>
            <person name="Celis A."/>
        </authorList>
    </citation>
    <scope>NUCLEOTIDE SEQUENCE [LARGE SCALE GENOMIC DNA]</scope>
    <source>
        <strain evidence="15 16">CBS 1879</strain>
    </source>
</reference>
<dbReference type="Gene3D" id="3.40.50.620">
    <property type="entry name" value="HUPs"/>
    <property type="match status" value="1"/>
</dbReference>
<gene>
    <name evidence="15" type="ORF">Malapachy_2471</name>
</gene>
<name>A0A0M9VQ95_9BASI</name>
<dbReference type="FunFam" id="3.90.740.10:FF:000001">
    <property type="entry name" value="Leucine--tRNA ligase, cytoplasmic"/>
    <property type="match status" value="1"/>
</dbReference>
<evidence type="ECO:0000256" key="4">
    <source>
        <dbReference type="ARBA" id="ARBA00022741"/>
    </source>
</evidence>
<evidence type="ECO:0000256" key="10">
    <source>
        <dbReference type="RuleBase" id="RU363039"/>
    </source>
</evidence>
<evidence type="ECO:0000256" key="1">
    <source>
        <dbReference type="ARBA" id="ARBA00005594"/>
    </source>
</evidence>
<dbReference type="Pfam" id="PF00133">
    <property type="entry name" value="tRNA-synt_1"/>
    <property type="match status" value="1"/>
</dbReference>
<evidence type="ECO:0000256" key="9">
    <source>
        <dbReference type="ARBA" id="ARBA00047469"/>
    </source>
</evidence>
<dbReference type="Pfam" id="PF24810">
    <property type="entry name" value="RBD_LARS1"/>
    <property type="match status" value="1"/>
</dbReference>
<evidence type="ECO:0000259" key="11">
    <source>
        <dbReference type="Pfam" id="PF00133"/>
    </source>
</evidence>
<dbReference type="VEuPathDB" id="FungiDB:Malapachy_2471"/>
<dbReference type="Proteomes" id="UP000037751">
    <property type="component" value="Unassembled WGS sequence"/>
</dbReference>
<dbReference type="CDD" id="cd07959">
    <property type="entry name" value="Anticodon_Ia_Leu_AEc"/>
    <property type="match status" value="1"/>
</dbReference>
<evidence type="ECO:0000256" key="7">
    <source>
        <dbReference type="ARBA" id="ARBA00023146"/>
    </source>
</evidence>
<feature type="domain" description="Methionyl/Leucyl tRNA synthetase" evidence="13">
    <location>
        <begin position="697"/>
        <end position="782"/>
    </location>
</feature>
<dbReference type="Gene3D" id="3.90.740.10">
    <property type="entry name" value="Valyl/Leucyl/Isoleucyl-tRNA synthetase, editing domain"/>
    <property type="match status" value="1"/>
</dbReference>
<dbReference type="STRING" id="77020.A0A0M9VQ95"/>
<dbReference type="InterPro" id="IPR002300">
    <property type="entry name" value="aa-tRNA-synth_Ia"/>
</dbReference>
<evidence type="ECO:0000259" key="14">
    <source>
        <dbReference type="Pfam" id="PF24810"/>
    </source>
</evidence>
<dbReference type="GO" id="GO:0002161">
    <property type="term" value="F:aminoacyl-tRNA deacylase activity"/>
    <property type="evidence" value="ECO:0007669"/>
    <property type="project" value="InterPro"/>
</dbReference>
<keyword evidence="4 10" id="KW-0547">Nucleotide-binding</keyword>
<dbReference type="GO" id="GO:0004823">
    <property type="term" value="F:leucine-tRNA ligase activity"/>
    <property type="evidence" value="ECO:0007669"/>
    <property type="project" value="UniProtKB-EC"/>
</dbReference>
<protein>
    <recommendedName>
        <fullName evidence="2">leucine--tRNA ligase</fullName>
        <ecNumber evidence="2">6.1.1.4</ecNumber>
    </recommendedName>
    <alternativeName>
        <fullName evidence="8">Leucyl-tRNA synthetase</fullName>
    </alternativeName>
</protein>
<keyword evidence="7 10" id="KW-0030">Aminoacyl-tRNA synthetase</keyword>
<dbReference type="InterPro" id="IPR009008">
    <property type="entry name" value="Val/Leu/Ile-tRNA-synth_edit"/>
</dbReference>
<dbReference type="SUPFAM" id="SSF52374">
    <property type="entry name" value="Nucleotidylyl transferase"/>
    <property type="match status" value="1"/>
</dbReference>
<dbReference type="InterPro" id="IPR009080">
    <property type="entry name" value="tRNAsynth_Ia_anticodon-bd"/>
</dbReference>
<dbReference type="InterPro" id="IPR055416">
    <property type="entry name" value="RBD_LARS1"/>
</dbReference>
<dbReference type="GO" id="GO:0006429">
    <property type="term" value="P:leucyl-tRNA aminoacylation"/>
    <property type="evidence" value="ECO:0007669"/>
    <property type="project" value="InterPro"/>
</dbReference>
<sequence>MSTKTAPATAGPIKLENTAKRDALQALEAKYQAQWKEAHTFDVDSPVNNAELRDMTPEEVRAKYPKFFATIPYAYMNGSLHLGHAFTLSKVEFATGYERMCGKRALFPWAFHCTGMPIRAAADKLIREIEMFGEDFSGFEAAQAKAAEEEAAKAKDESSQRVDKATKGKLAGKSTGLKYQFQIMENSGVPREEIKKFADPTYWLRYFPPIAKRDCNDFGLRIDWRRAFLTTDVNPYYDSFVRWQINKLRKMDKIKFGERLTIFSIKDDQPCMDHDRSDGEGLGPQEYTGLKMKVVQWGKDAAPLLDEKLQGKNVYFIAATLRPETMYGQTNCFVGPKIEYGAFRINDKDVFVCTERAARNIAYQGVTDERGRVECLAQMPGSALVGTLLHAPSSVHGNVYVTPMETVIATKGTGVVTCVPSDSPDDYATLMDLRKKAEFYNIDPQWVALDPIPVVQAPGYSDMIAADLVKQLKIQSPKDKNLLAEAKEIAYKQGFYNGVMLQGPYKGEPVMEAKAKVAEDLIRSGDAFAYAEPEGKITSRSGDDCIVALCDQWYLDYGEPLWKAQAEKLLAQMNTFQPETRHSFEGVLGWLHQWACARSYGLGSKLPWDPQFLVESLSDSTIYMSYYTVAHLLQGGVEDGSQVGPLGIEAKDMTDEVWEYVLGESELPADAPVPKDKAEILRREFRYFYPMDLRSSGKDLINNHLTFCIYNHAALFPESLWPKAMRANGHLMLNGAKMAKSTGNSLSLRQAVDKFGADATRVSLADAGDGIEDANFEEKTANANILRLHTLIDWCTEVMEQIKAGQLRSGPLDSFWDKAFENEINIAIEATRDAYERAAYKEASKLGFYEFQSARDLYREATADVGMHADLIRRWIETQALLIAPIAPHFAEHVWRTILGHDSTVHDALFPQPSKPEDAAMTAAAAYVRGTIKTIRDAEIAVTRRKAKGPSAPAKYEERKPKEVSIFVADAFPAWQDICVSAVQKHYDAATGKVDDAKVREEIAAAGLLKDKKAMPFVMAFKKRIAEFGPEMAFNRQLPFDETATLKAASGYLKKTLNFRQVHIESAKDALTRADELQGKHGFDKTVVEGAEPGAPSFAFYNVEA</sequence>
<keyword evidence="3 10" id="KW-0436">Ligase</keyword>
<dbReference type="SUPFAM" id="SSF50677">
    <property type="entry name" value="ValRS/IleRS/LeuRS editing domain"/>
    <property type="match status" value="1"/>
</dbReference>
<dbReference type="NCBIfam" id="TIGR00395">
    <property type="entry name" value="leuS_arch"/>
    <property type="match status" value="1"/>
</dbReference>
<dbReference type="InterPro" id="IPR004493">
    <property type="entry name" value="Leu-tRNA-synth_Ia_arc/euk"/>
</dbReference>
<dbReference type="InterPro" id="IPR013155">
    <property type="entry name" value="M/V/L/I-tRNA-synth_anticd-bd"/>
</dbReference>
<comment type="catalytic activity">
    <reaction evidence="9">
        <text>tRNA(Leu) + L-leucine + ATP = L-leucyl-tRNA(Leu) + AMP + diphosphate</text>
        <dbReference type="Rhea" id="RHEA:11688"/>
        <dbReference type="Rhea" id="RHEA-COMP:9613"/>
        <dbReference type="Rhea" id="RHEA-COMP:9622"/>
        <dbReference type="ChEBI" id="CHEBI:30616"/>
        <dbReference type="ChEBI" id="CHEBI:33019"/>
        <dbReference type="ChEBI" id="CHEBI:57427"/>
        <dbReference type="ChEBI" id="CHEBI:78442"/>
        <dbReference type="ChEBI" id="CHEBI:78494"/>
        <dbReference type="ChEBI" id="CHEBI:456215"/>
        <dbReference type="EC" id="6.1.1.4"/>
    </reaction>
</comment>
<comment type="similarity">
    <text evidence="1 10">Belongs to the class-I aminoacyl-tRNA synthetase family.</text>
</comment>
<accession>A0A0M9VQ95</accession>
<proteinExistence type="inferred from homology"/>
<organism evidence="15 16">
    <name type="scientific">Malassezia pachydermatis</name>
    <dbReference type="NCBI Taxonomy" id="77020"/>
    <lineage>
        <taxon>Eukaryota</taxon>
        <taxon>Fungi</taxon>
        <taxon>Dikarya</taxon>
        <taxon>Basidiomycota</taxon>
        <taxon>Ustilaginomycotina</taxon>
        <taxon>Malasseziomycetes</taxon>
        <taxon>Malasseziales</taxon>
        <taxon>Malasseziaceae</taxon>
        <taxon>Malassezia</taxon>
    </lineage>
</organism>
<evidence type="ECO:0000259" key="12">
    <source>
        <dbReference type="Pfam" id="PF08264"/>
    </source>
</evidence>
<keyword evidence="5 10" id="KW-0067">ATP-binding</keyword>
<dbReference type="InterPro" id="IPR015413">
    <property type="entry name" value="Methionyl/Leucyl_tRNA_Synth"/>
</dbReference>
<evidence type="ECO:0000256" key="3">
    <source>
        <dbReference type="ARBA" id="ARBA00022598"/>
    </source>
</evidence>
<dbReference type="OrthoDB" id="10249672at2759"/>
<evidence type="ECO:0000313" key="16">
    <source>
        <dbReference type="Proteomes" id="UP000037751"/>
    </source>
</evidence>
<evidence type="ECO:0000256" key="6">
    <source>
        <dbReference type="ARBA" id="ARBA00022917"/>
    </source>
</evidence>
<dbReference type="EC" id="6.1.1.4" evidence="2"/>
<dbReference type="AlphaFoldDB" id="A0A0M9VQ95"/>
<comment type="caution">
    <text evidence="15">The sequence shown here is derived from an EMBL/GenBank/DDBJ whole genome shotgun (WGS) entry which is preliminary data.</text>
</comment>
<keyword evidence="6 10" id="KW-0648">Protein biosynthesis</keyword>